<reference evidence="2 3" key="1">
    <citation type="submission" date="2019-05" db="EMBL/GenBank/DDBJ databases">
        <title>Another draft genome of Portunus trituberculatus and its Hox gene families provides insights of decapod evolution.</title>
        <authorList>
            <person name="Jeong J.-H."/>
            <person name="Song I."/>
            <person name="Kim S."/>
            <person name="Choi T."/>
            <person name="Kim D."/>
            <person name="Ryu S."/>
            <person name="Kim W."/>
        </authorList>
    </citation>
    <scope>NUCLEOTIDE SEQUENCE [LARGE SCALE GENOMIC DNA]</scope>
    <source>
        <tissue evidence="2">Muscle</tissue>
    </source>
</reference>
<proteinExistence type="predicted"/>
<evidence type="ECO:0000313" key="2">
    <source>
        <dbReference type="EMBL" id="MPC66804.1"/>
    </source>
</evidence>
<keyword evidence="3" id="KW-1185">Reference proteome</keyword>
<dbReference type="AlphaFoldDB" id="A0A5B7HDR9"/>
<sequence>MLLASAPPALFPELALKLVLFSAPLNCRTDRPGQEPEKGLEGRRKGPMGYSGHPPNCLKKNEPP</sequence>
<feature type="region of interest" description="Disordered" evidence="1">
    <location>
        <begin position="25"/>
        <end position="64"/>
    </location>
</feature>
<evidence type="ECO:0000256" key="1">
    <source>
        <dbReference type="SAM" id="MobiDB-lite"/>
    </source>
</evidence>
<name>A0A5B7HDR9_PORTR</name>
<feature type="compositionally biased region" description="Basic and acidic residues" evidence="1">
    <location>
        <begin position="28"/>
        <end position="44"/>
    </location>
</feature>
<evidence type="ECO:0000313" key="3">
    <source>
        <dbReference type="Proteomes" id="UP000324222"/>
    </source>
</evidence>
<accession>A0A5B7HDR9</accession>
<protein>
    <submittedName>
        <fullName evidence="2">Uncharacterized protein</fullName>
    </submittedName>
</protein>
<gene>
    <name evidence="2" type="ORF">E2C01_060957</name>
</gene>
<comment type="caution">
    <text evidence="2">The sequence shown here is derived from an EMBL/GenBank/DDBJ whole genome shotgun (WGS) entry which is preliminary data.</text>
</comment>
<dbReference type="Proteomes" id="UP000324222">
    <property type="component" value="Unassembled WGS sequence"/>
</dbReference>
<organism evidence="2 3">
    <name type="scientific">Portunus trituberculatus</name>
    <name type="common">Swimming crab</name>
    <name type="synonym">Neptunus trituberculatus</name>
    <dbReference type="NCBI Taxonomy" id="210409"/>
    <lineage>
        <taxon>Eukaryota</taxon>
        <taxon>Metazoa</taxon>
        <taxon>Ecdysozoa</taxon>
        <taxon>Arthropoda</taxon>
        <taxon>Crustacea</taxon>
        <taxon>Multicrustacea</taxon>
        <taxon>Malacostraca</taxon>
        <taxon>Eumalacostraca</taxon>
        <taxon>Eucarida</taxon>
        <taxon>Decapoda</taxon>
        <taxon>Pleocyemata</taxon>
        <taxon>Brachyura</taxon>
        <taxon>Eubrachyura</taxon>
        <taxon>Portunoidea</taxon>
        <taxon>Portunidae</taxon>
        <taxon>Portuninae</taxon>
        <taxon>Portunus</taxon>
    </lineage>
</organism>
<dbReference type="EMBL" id="VSRR010025314">
    <property type="protein sequence ID" value="MPC66804.1"/>
    <property type="molecule type" value="Genomic_DNA"/>
</dbReference>